<dbReference type="GO" id="GO:0005737">
    <property type="term" value="C:cytoplasm"/>
    <property type="evidence" value="ECO:0007669"/>
    <property type="project" value="UniProtKB-ARBA"/>
</dbReference>
<evidence type="ECO:0008006" key="10">
    <source>
        <dbReference type="Google" id="ProtNLM"/>
    </source>
</evidence>
<comment type="subcellular location">
    <subcellularLocation>
        <location evidence="1">Membrane</location>
        <topology evidence="1">Multi-pass membrane protein</topology>
    </subcellularLocation>
</comment>
<gene>
    <name evidence="8" type="primary">LOC110721942</name>
</gene>
<dbReference type="InterPro" id="IPR007770">
    <property type="entry name" value="DMP"/>
</dbReference>
<proteinExistence type="inferred from homology"/>
<evidence type="ECO:0000256" key="5">
    <source>
        <dbReference type="ARBA" id="ARBA00023136"/>
    </source>
</evidence>
<feature type="chain" id="PRO_5031050565" description="DUF679 domain membrane protein 2" evidence="7">
    <location>
        <begin position="21"/>
        <end position="130"/>
    </location>
</feature>
<dbReference type="Pfam" id="PF05078">
    <property type="entry name" value="DUF679"/>
    <property type="match status" value="1"/>
</dbReference>
<keyword evidence="9" id="KW-1185">Reference proteome</keyword>
<evidence type="ECO:0000256" key="7">
    <source>
        <dbReference type="SAM" id="SignalP"/>
    </source>
</evidence>
<evidence type="ECO:0000313" key="8">
    <source>
        <dbReference type="EnsemblPlants" id="AUR62025368-RA:cds"/>
    </source>
</evidence>
<dbReference type="Gramene" id="AUR62025368-RA">
    <property type="protein sequence ID" value="AUR62025368-RA:cds"/>
    <property type="gene ID" value="AUR62025368"/>
</dbReference>
<name>A0A803M8Z2_CHEQI</name>
<organism evidence="8 9">
    <name type="scientific">Chenopodium quinoa</name>
    <name type="common">Quinoa</name>
    <dbReference type="NCBI Taxonomy" id="63459"/>
    <lineage>
        <taxon>Eukaryota</taxon>
        <taxon>Viridiplantae</taxon>
        <taxon>Streptophyta</taxon>
        <taxon>Embryophyta</taxon>
        <taxon>Tracheophyta</taxon>
        <taxon>Spermatophyta</taxon>
        <taxon>Magnoliopsida</taxon>
        <taxon>eudicotyledons</taxon>
        <taxon>Gunneridae</taxon>
        <taxon>Pentapetalae</taxon>
        <taxon>Caryophyllales</taxon>
        <taxon>Chenopodiaceae</taxon>
        <taxon>Chenopodioideae</taxon>
        <taxon>Atripliceae</taxon>
        <taxon>Chenopodium</taxon>
    </lineage>
</organism>
<accession>A0A803M8Z2</accession>
<dbReference type="EnsemblPlants" id="AUR62025368-RA">
    <property type="protein sequence ID" value="AUR62025368-RA:cds"/>
    <property type="gene ID" value="AUR62025368"/>
</dbReference>
<dbReference type="GO" id="GO:0010256">
    <property type="term" value="P:endomembrane system organization"/>
    <property type="evidence" value="ECO:0007669"/>
    <property type="project" value="TreeGrafter"/>
</dbReference>
<reference evidence="8" key="2">
    <citation type="submission" date="2021-03" db="UniProtKB">
        <authorList>
            <consortium name="EnsemblPlants"/>
        </authorList>
    </citation>
    <scope>IDENTIFICATION</scope>
</reference>
<evidence type="ECO:0000256" key="1">
    <source>
        <dbReference type="ARBA" id="ARBA00004141"/>
    </source>
</evidence>
<protein>
    <recommendedName>
        <fullName evidence="10">DUF679 domain membrane protein 2</fullName>
    </recommendedName>
</protein>
<dbReference type="OrthoDB" id="1928191at2759"/>
<keyword evidence="3 6" id="KW-0812">Transmembrane</keyword>
<dbReference type="AlphaFoldDB" id="A0A803M8Z2"/>
<evidence type="ECO:0000256" key="2">
    <source>
        <dbReference type="ARBA" id="ARBA00008707"/>
    </source>
</evidence>
<evidence type="ECO:0000313" key="9">
    <source>
        <dbReference type="Proteomes" id="UP000596660"/>
    </source>
</evidence>
<dbReference type="PANTHER" id="PTHR31621">
    <property type="entry name" value="PROTEIN DMP3"/>
    <property type="match status" value="1"/>
</dbReference>
<feature type="transmembrane region" description="Helical" evidence="6">
    <location>
        <begin position="95"/>
        <end position="113"/>
    </location>
</feature>
<sequence>MGVFLAICGFNCAFSTFTDSYVDDEGNVHYGIATRTGFWPTSRSSNVDMSKYKLRAGDFVHAVTSVFVFVVVAGLDKNTVDCYMPALETTRKTMLMVLPPVVGGLCSGIFAMFPSTRHGIGYPSNNGAKS</sequence>
<keyword evidence="7" id="KW-0732">Signal</keyword>
<dbReference type="GO" id="GO:0016020">
    <property type="term" value="C:membrane"/>
    <property type="evidence" value="ECO:0007669"/>
    <property type="project" value="UniProtKB-SubCell"/>
</dbReference>
<keyword evidence="5 6" id="KW-0472">Membrane</keyword>
<dbReference type="OMA" id="NGKTHYG"/>
<evidence type="ECO:0000256" key="4">
    <source>
        <dbReference type="ARBA" id="ARBA00022989"/>
    </source>
</evidence>
<evidence type="ECO:0000256" key="6">
    <source>
        <dbReference type="SAM" id="Phobius"/>
    </source>
</evidence>
<keyword evidence="4 6" id="KW-1133">Transmembrane helix</keyword>
<dbReference type="PANTHER" id="PTHR31621:SF66">
    <property type="entry name" value="PROTEIN DMP2"/>
    <property type="match status" value="1"/>
</dbReference>
<dbReference type="Proteomes" id="UP000596660">
    <property type="component" value="Unplaced"/>
</dbReference>
<reference evidence="8" key="1">
    <citation type="journal article" date="2017" name="Nature">
        <title>The genome of Chenopodium quinoa.</title>
        <authorList>
            <person name="Jarvis D.E."/>
            <person name="Ho Y.S."/>
            <person name="Lightfoot D.J."/>
            <person name="Schmoeckel S.M."/>
            <person name="Li B."/>
            <person name="Borm T.J.A."/>
            <person name="Ohyanagi H."/>
            <person name="Mineta K."/>
            <person name="Michell C.T."/>
            <person name="Saber N."/>
            <person name="Kharbatia N.M."/>
            <person name="Rupper R.R."/>
            <person name="Sharp A.R."/>
            <person name="Dally N."/>
            <person name="Boughton B.A."/>
            <person name="Woo Y.H."/>
            <person name="Gao G."/>
            <person name="Schijlen E.G.W.M."/>
            <person name="Guo X."/>
            <person name="Momin A.A."/>
            <person name="Negrao S."/>
            <person name="Al-Babili S."/>
            <person name="Gehring C."/>
            <person name="Roessner U."/>
            <person name="Jung C."/>
            <person name="Murphy K."/>
            <person name="Arold S.T."/>
            <person name="Gojobori T."/>
            <person name="van der Linden C.G."/>
            <person name="van Loo E.N."/>
            <person name="Jellen E.N."/>
            <person name="Maughan P.J."/>
            <person name="Tester M."/>
        </authorList>
    </citation>
    <scope>NUCLEOTIDE SEQUENCE [LARGE SCALE GENOMIC DNA]</scope>
    <source>
        <strain evidence="8">cv. PI 614886</strain>
    </source>
</reference>
<comment type="similarity">
    <text evidence="2">Belongs to the plant DMP1 protein family.</text>
</comment>
<evidence type="ECO:0000256" key="3">
    <source>
        <dbReference type="ARBA" id="ARBA00022692"/>
    </source>
</evidence>
<feature type="transmembrane region" description="Helical" evidence="6">
    <location>
        <begin position="59"/>
        <end position="75"/>
    </location>
</feature>
<feature type="signal peptide" evidence="7">
    <location>
        <begin position="1"/>
        <end position="20"/>
    </location>
</feature>